<dbReference type="Proteomes" id="UP000005206">
    <property type="component" value="Chromosome 3"/>
</dbReference>
<evidence type="ECO:0000313" key="1">
    <source>
        <dbReference type="EMBL" id="EEU47413.1"/>
    </source>
</evidence>
<dbReference type="OrthoDB" id="5069860at2759"/>
<proteinExistence type="predicted"/>
<organism evidence="1 2">
    <name type="scientific">Fusarium vanettenii (strain ATCC MYA-4622 / CBS 123669 / FGSC 9596 / NRRL 45880 / 77-13-4)</name>
    <name type="common">Fusarium solani subsp. pisi</name>
    <dbReference type="NCBI Taxonomy" id="660122"/>
    <lineage>
        <taxon>Eukaryota</taxon>
        <taxon>Fungi</taxon>
        <taxon>Dikarya</taxon>
        <taxon>Ascomycota</taxon>
        <taxon>Pezizomycotina</taxon>
        <taxon>Sordariomycetes</taxon>
        <taxon>Hypocreomycetidae</taxon>
        <taxon>Hypocreales</taxon>
        <taxon>Nectriaceae</taxon>
        <taxon>Fusarium</taxon>
        <taxon>Fusarium solani species complex</taxon>
        <taxon>Fusarium vanettenii</taxon>
    </lineage>
</organism>
<dbReference type="VEuPathDB" id="FungiDB:NECHADRAFT_77805"/>
<name>C7YM99_FUSV7</name>
<accession>C7YM99</accession>
<evidence type="ECO:0000313" key="2">
    <source>
        <dbReference type="Proteomes" id="UP000005206"/>
    </source>
</evidence>
<dbReference type="GeneID" id="9671155"/>
<dbReference type="AlphaFoldDB" id="C7YM99"/>
<dbReference type="HOGENOM" id="CLU_1289248_0_0_1"/>
<dbReference type="RefSeq" id="XP_003053126.1">
    <property type="nucleotide sequence ID" value="XM_003053080.1"/>
</dbReference>
<gene>
    <name evidence="1" type="ORF">NECHADRAFT_77805</name>
</gene>
<protein>
    <submittedName>
        <fullName evidence="1">Uncharacterized protein</fullName>
    </submittedName>
</protein>
<reference evidence="1 2" key="1">
    <citation type="journal article" date="2009" name="PLoS Genet.">
        <title>The genome of Nectria haematococca: contribution of supernumerary chromosomes to gene expansion.</title>
        <authorList>
            <person name="Coleman J.J."/>
            <person name="Rounsley S.D."/>
            <person name="Rodriguez-Carres M."/>
            <person name="Kuo A."/>
            <person name="Wasmann C.C."/>
            <person name="Grimwood J."/>
            <person name="Schmutz J."/>
            <person name="Taga M."/>
            <person name="White G.J."/>
            <person name="Zhou S."/>
            <person name="Schwartz D.C."/>
            <person name="Freitag M."/>
            <person name="Ma L.J."/>
            <person name="Danchin E.G."/>
            <person name="Henrissat B."/>
            <person name="Coutinho P.M."/>
            <person name="Nelson D.R."/>
            <person name="Straney D."/>
            <person name="Napoli C.A."/>
            <person name="Barker B.M."/>
            <person name="Gribskov M."/>
            <person name="Rep M."/>
            <person name="Kroken S."/>
            <person name="Molnar I."/>
            <person name="Rensing C."/>
            <person name="Kennell J.C."/>
            <person name="Zamora J."/>
            <person name="Farman M.L."/>
            <person name="Selker E.U."/>
            <person name="Salamov A."/>
            <person name="Shapiro H."/>
            <person name="Pangilinan J."/>
            <person name="Lindquist E."/>
            <person name="Lamers C."/>
            <person name="Grigoriev I.V."/>
            <person name="Geiser D.M."/>
            <person name="Covert S.F."/>
            <person name="Temporini E."/>
            <person name="Vanetten H.D."/>
        </authorList>
    </citation>
    <scope>NUCLEOTIDE SEQUENCE [LARGE SCALE GENOMIC DNA]</scope>
    <source>
        <strain evidence="2">ATCC MYA-4622 / CBS 123669 / FGSC 9596 / NRRL 45880 / 77-13-4</strain>
    </source>
</reference>
<dbReference type="InParanoid" id="C7YM99"/>
<sequence>MNTNNINVYGYPSYDQGTSDIDPGTINTWAQPSSLSAGDWSTQSQHYTNHPSMQAPNNTNTFSPQTWVQQPQPTVDLNSVQFQSVKIRKPNQEWASIDVFYNPRMQLSYLTKGAAEEAGCSLNDLMTFYPGNNGHGWTQDGVQAPAYWVEIEIKSEMRSPGPFWFPKRKENIAIYPLPQYPGTNAGLIMGQKLWENLFSRRSGGTAPASQSFSN</sequence>
<dbReference type="KEGG" id="nhe:NECHADRAFT_77805"/>
<dbReference type="EMBL" id="GG698897">
    <property type="protein sequence ID" value="EEU47413.1"/>
    <property type="molecule type" value="Genomic_DNA"/>
</dbReference>
<keyword evidence="2" id="KW-1185">Reference proteome</keyword>